<feature type="region of interest" description="Disordered" evidence="1">
    <location>
        <begin position="221"/>
        <end position="247"/>
    </location>
</feature>
<dbReference type="AlphaFoldDB" id="A0A9Q3C6Z2"/>
<dbReference type="EMBL" id="AVOT02004879">
    <property type="protein sequence ID" value="MBW0477643.1"/>
    <property type="molecule type" value="Genomic_DNA"/>
</dbReference>
<feature type="chain" id="PRO_5040139220" evidence="2">
    <location>
        <begin position="23"/>
        <end position="299"/>
    </location>
</feature>
<evidence type="ECO:0000256" key="2">
    <source>
        <dbReference type="SAM" id="SignalP"/>
    </source>
</evidence>
<evidence type="ECO:0000313" key="4">
    <source>
        <dbReference type="Proteomes" id="UP000765509"/>
    </source>
</evidence>
<feature type="compositionally biased region" description="Polar residues" evidence="1">
    <location>
        <begin position="235"/>
        <end position="247"/>
    </location>
</feature>
<evidence type="ECO:0000256" key="1">
    <source>
        <dbReference type="SAM" id="MobiDB-lite"/>
    </source>
</evidence>
<evidence type="ECO:0000313" key="3">
    <source>
        <dbReference type="EMBL" id="MBW0477643.1"/>
    </source>
</evidence>
<accession>A0A9Q3C6Z2</accession>
<feature type="compositionally biased region" description="Polar residues" evidence="1">
    <location>
        <begin position="131"/>
        <end position="149"/>
    </location>
</feature>
<organism evidence="3 4">
    <name type="scientific">Austropuccinia psidii MF-1</name>
    <dbReference type="NCBI Taxonomy" id="1389203"/>
    <lineage>
        <taxon>Eukaryota</taxon>
        <taxon>Fungi</taxon>
        <taxon>Dikarya</taxon>
        <taxon>Basidiomycota</taxon>
        <taxon>Pucciniomycotina</taxon>
        <taxon>Pucciniomycetes</taxon>
        <taxon>Pucciniales</taxon>
        <taxon>Sphaerophragmiaceae</taxon>
        <taxon>Austropuccinia</taxon>
    </lineage>
</organism>
<name>A0A9Q3C6Z2_9BASI</name>
<proteinExistence type="predicted"/>
<dbReference type="Proteomes" id="UP000765509">
    <property type="component" value="Unassembled WGS sequence"/>
</dbReference>
<keyword evidence="4" id="KW-1185">Reference proteome</keyword>
<protein>
    <submittedName>
        <fullName evidence="3">Uncharacterized protein</fullName>
    </submittedName>
</protein>
<keyword evidence="2" id="KW-0732">Signal</keyword>
<reference evidence="3" key="1">
    <citation type="submission" date="2021-03" db="EMBL/GenBank/DDBJ databases">
        <title>Draft genome sequence of rust myrtle Austropuccinia psidii MF-1, a brazilian biotype.</title>
        <authorList>
            <person name="Quecine M.C."/>
            <person name="Pachon D.M.R."/>
            <person name="Bonatelli M.L."/>
            <person name="Correr F.H."/>
            <person name="Franceschini L.M."/>
            <person name="Leite T.F."/>
            <person name="Margarido G.R.A."/>
            <person name="Almeida C.A."/>
            <person name="Ferrarezi J.A."/>
            <person name="Labate C.A."/>
        </authorList>
    </citation>
    <scope>NUCLEOTIDE SEQUENCE</scope>
    <source>
        <strain evidence="3">MF-1</strain>
    </source>
</reference>
<gene>
    <name evidence="3" type="ORF">O181_017358</name>
</gene>
<feature type="region of interest" description="Disordered" evidence="1">
    <location>
        <begin position="107"/>
        <end position="151"/>
    </location>
</feature>
<feature type="signal peptide" evidence="2">
    <location>
        <begin position="1"/>
        <end position="22"/>
    </location>
</feature>
<sequence length="299" mass="33735">MFRRIWLFIFFCYLYDVNSSLAETSSLSHLEAAADLNETGSQGLKYEAESALLTSSRPATPLKVQSKQKLKNLQISESCMNEDSSNINDRQNAPLQPGALVQSRPLEQGAVEQPRHSQISTKHLNDRHQTEASNYHHSAVPQTSVLRSPSNDDEPFEIWKAVFRSVAAPYIIYANTLVLDHYEKRVVRPYKPININKGPEAESKFLQDLTKQNEENHANCFQTGKNENPLPPVGVNNSGKSMSSKEISLPQSEAISRVSKISPPRKCPHILTLSKVERDCFMDLDHFTAGENRRIQEVF</sequence>
<comment type="caution">
    <text evidence="3">The sequence shown here is derived from an EMBL/GenBank/DDBJ whole genome shotgun (WGS) entry which is preliminary data.</text>
</comment>